<evidence type="ECO:0000313" key="1">
    <source>
        <dbReference type="EMBL" id="CDF33965.1"/>
    </source>
</evidence>
<accession>R7Q919</accession>
<name>R7Q919_CHOCR</name>
<proteinExistence type="predicted"/>
<sequence length="23" mass="2563">MLDYCDEFLCPLSGHKSLAPPIL</sequence>
<organism evidence="1 2">
    <name type="scientific">Chondrus crispus</name>
    <name type="common">Carrageen Irish moss</name>
    <name type="synonym">Polymorpha crispa</name>
    <dbReference type="NCBI Taxonomy" id="2769"/>
    <lineage>
        <taxon>Eukaryota</taxon>
        <taxon>Rhodophyta</taxon>
        <taxon>Florideophyceae</taxon>
        <taxon>Rhodymeniophycidae</taxon>
        <taxon>Gigartinales</taxon>
        <taxon>Gigartinaceae</taxon>
        <taxon>Chondrus</taxon>
    </lineage>
</organism>
<dbReference type="AlphaFoldDB" id="R7Q919"/>
<dbReference type="RefSeq" id="XP_005713784.1">
    <property type="nucleotide sequence ID" value="XM_005713727.1"/>
</dbReference>
<dbReference type="KEGG" id="ccp:CHC_T00002470001"/>
<gene>
    <name evidence="1" type="ORF">CHC_T00002470001</name>
</gene>
<dbReference type="GeneID" id="17321501"/>
<reference evidence="2" key="1">
    <citation type="journal article" date="2013" name="Proc. Natl. Acad. Sci. U.S.A.">
        <title>Genome structure and metabolic features in the red seaweed Chondrus crispus shed light on evolution of the Archaeplastida.</title>
        <authorList>
            <person name="Collen J."/>
            <person name="Porcel B."/>
            <person name="Carre W."/>
            <person name="Ball S.G."/>
            <person name="Chaparro C."/>
            <person name="Tonon T."/>
            <person name="Barbeyron T."/>
            <person name="Michel G."/>
            <person name="Noel B."/>
            <person name="Valentin K."/>
            <person name="Elias M."/>
            <person name="Artiguenave F."/>
            <person name="Arun A."/>
            <person name="Aury J.M."/>
            <person name="Barbosa-Neto J.F."/>
            <person name="Bothwell J.H."/>
            <person name="Bouget F.Y."/>
            <person name="Brillet L."/>
            <person name="Cabello-Hurtado F."/>
            <person name="Capella-Gutierrez S."/>
            <person name="Charrier B."/>
            <person name="Cladiere L."/>
            <person name="Cock J.M."/>
            <person name="Coelho S.M."/>
            <person name="Colleoni C."/>
            <person name="Czjzek M."/>
            <person name="Da Silva C."/>
            <person name="Delage L."/>
            <person name="Denoeud F."/>
            <person name="Deschamps P."/>
            <person name="Dittami S.M."/>
            <person name="Gabaldon T."/>
            <person name="Gachon C.M."/>
            <person name="Groisillier A."/>
            <person name="Herve C."/>
            <person name="Jabbari K."/>
            <person name="Katinka M."/>
            <person name="Kloareg B."/>
            <person name="Kowalczyk N."/>
            <person name="Labadie K."/>
            <person name="Leblanc C."/>
            <person name="Lopez P.J."/>
            <person name="McLachlan D.H."/>
            <person name="Meslet-Cladiere L."/>
            <person name="Moustafa A."/>
            <person name="Nehr Z."/>
            <person name="Nyvall Collen P."/>
            <person name="Panaud O."/>
            <person name="Partensky F."/>
            <person name="Poulain J."/>
            <person name="Rensing S.A."/>
            <person name="Rousvoal S."/>
            <person name="Samson G."/>
            <person name="Symeonidi A."/>
            <person name="Weissenbach J."/>
            <person name="Zambounis A."/>
            <person name="Wincker P."/>
            <person name="Boyen C."/>
        </authorList>
    </citation>
    <scope>NUCLEOTIDE SEQUENCE [LARGE SCALE GENOMIC DNA]</scope>
    <source>
        <strain evidence="2">cv. Stackhouse</strain>
    </source>
</reference>
<dbReference type="Gramene" id="CDF33965">
    <property type="protein sequence ID" value="CDF33965"/>
    <property type="gene ID" value="CHC_T00002470001"/>
</dbReference>
<protein>
    <submittedName>
        <fullName evidence="1">Uncharacterized protein</fullName>
    </submittedName>
</protein>
<keyword evidence="2" id="KW-1185">Reference proteome</keyword>
<dbReference type="Proteomes" id="UP000012073">
    <property type="component" value="Unassembled WGS sequence"/>
</dbReference>
<evidence type="ECO:0000313" key="2">
    <source>
        <dbReference type="Proteomes" id="UP000012073"/>
    </source>
</evidence>
<dbReference type="EMBL" id="HG001664">
    <property type="protein sequence ID" value="CDF33965.1"/>
    <property type="molecule type" value="Genomic_DNA"/>
</dbReference>